<dbReference type="AlphaFoldDB" id="A0A9P6RVN9"/>
<evidence type="ECO:0000313" key="12">
    <source>
        <dbReference type="Proteomes" id="UP000738325"/>
    </source>
</evidence>
<keyword evidence="12" id="KW-1185">Reference proteome</keyword>
<comment type="similarity">
    <text evidence="1 9">Belongs to the cysteine dioxygenase family.</text>
</comment>
<reference evidence="11" key="1">
    <citation type="journal article" date="2020" name="Fungal Divers.">
        <title>Resolving the Mortierellaceae phylogeny through synthesis of multi-gene phylogenetics and phylogenomics.</title>
        <authorList>
            <person name="Vandepol N."/>
            <person name="Liber J."/>
            <person name="Desiro A."/>
            <person name="Na H."/>
            <person name="Kennedy M."/>
            <person name="Barry K."/>
            <person name="Grigoriev I.V."/>
            <person name="Miller A.N."/>
            <person name="O'Donnell K."/>
            <person name="Stajich J.E."/>
            <person name="Bonito G."/>
        </authorList>
    </citation>
    <scope>NUCLEOTIDE SEQUENCE</scope>
    <source>
        <strain evidence="11">REB-010B</strain>
    </source>
</reference>
<keyword evidence="6 8" id="KW-0408">Iron</keyword>
<feature type="binding site" evidence="8">
    <location>
        <position position="185"/>
    </location>
    <ligand>
        <name>Fe cation</name>
        <dbReference type="ChEBI" id="CHEBI:24875"/>
        <note>catalytic</note>
    </ligand>
</feature>
<keyword evidence="4 9" id="KW-0223">Dioxygenase</keyword>
<keyword evidence="3 8" id="KW-0479">Metal-binding</keyword>
<dbReference type="GO" id="GO:0019448">
    <property type="term" value="P:L-cysteine catabolic process"/>
    <property type="evidence" value="ECO:0007669"/>
    <property type="project" value="TreeGrafter"/>
</dbReference>
<evidence type="ECO:0000256" key="10">
    <source>
        <dbReference type="SAM" id="MobiDB-lite"/>
    </source>
</evidence>
<dbReference type="SUPFAM" id="SSF51182">
    <property type="entry name" value="RmlC-like cupins"/>
    <property type="match status" value="1"/>
</dbReference>
<name>A0A9P6RVN9_9FUNG</name>
<dbReference type="InterPro" id="IPR014710">
    <property type="entry name" value="RmlC-like_jellyroll"/>
</dbReference>
<evidence type="ECO:0000256" key="9">
    <source>
        <dbReference type="RuleBase" id="RU366010"/>
    </source>
</evidence>
<evidence type="ECO:0000256" key="1">
    <source>
        <dbReference type="ARBA" id="ARBA00006622"/>
    </source>
</evidence>
<comment type="caution">
    <text evidence="11">The sequence shown here is derived from an EMBL/GenBank/DDBJ whole genome shotgun (WGS) entry which is preliminary data.</text>
</comment>
<evidence type="ECO:0000313" key="11">
    <source>
        <dbReference type="EMBL" id="KAG0328803.1"/>
    </source>
</evidence>
<feature type="binding site" evidence="8">
    <location>
        <position position="109"/>
    </location>
    <ligand>
        <name>Fe cation</name>
        <dbReference type="ChEBI" id="CHEBI:24875"/>
        <note>catalytic</note>
    </ligand>
</feature>
<accession>A0A9P6RVN9</accession>
<feature type="region of interest" description="Disordered" evidence="10">
    <location>
        <begin position="134"/>
        <end position="160"/>
    </location>
</feature>
<evidence type="ECO:0000256" key="7">
    <source>
        <dbReference type="PIRSR" id="PIRSR610300-50"/>
    </source>
</evidence>
<dbReference type="OrthoDB" id="543511at2759"/>
<dbReference type="GO" id="GO:0017172">
    <property type="term" value="F:cysteine dioxygenase activity"/>
    <property type="evidence" value="ECO:0007669"/>
    <property type="project" value="UniProtKB-UniRule"/>
</dbReference>
<sequence length="253" mass="27814">MTSYPTHTTLSALVTPAAKEPIPIPANLDELVKLLYAELGSKGLGYEGVDVDRVQALMSNYISNEDDWKEYALFDNNRYTRNLVDDGNGKFNLMILAWPENVGSAIHDHSGAHCIMKILDGELKETQYDWPDKLITESDHPDSGVGSDNSDDEGEKVTASPMRVKKETTLCRNACAYMSDQLGLHKVSNPLKTKGSLSLHLYTPPFESCRIFNECSSKARSSGKCVFYSAKGRKLESCPSATYLGCSLTTNSG</sequence>
<comment type="catalytic activity">
    <reaction evidence="9">
        <text>L-cysteine + O2 = 3-sulfino-L-alanine + H(+)</text>
        <dbReference type="Rhea" id="RHEA:20441"/>
        <dbReference type="ChEBI" id="CHEBI:15378"/>
        <dbReference type="ChEBI" id="CHEBI:15379"/>
        <dbReference type="ChEBI" id="CHEBI:35235"/>
        <dbReference type="ChEBI" id="CHEBI:61085"/>
        <dbReference type="EC" id="1.13.11.20"/>
    </reaction>
</comment>
<evidence type="ECO:0000256" key="5">
    <source>
        <dbReference type="ARBA" id="ARBA00023002"/>
    </source>
</evidence>
<feature type="binding site" evidence="8">
    <location>
        <position position="107"/>
    </location>
    <ligand>
        <name>Fe cation</name>
        <dbReference type="ChEBI" id="CHEBI:24875"/>
        <note>catalytic</note>
    </ligand>
</feature>
<dbReference type="InterPro" id="IPR010300">
    <property type="entry name" value="CDO_1"/>
</dbReference>
<organism evidence="11 12">
    <name type="scientific">Dissophora globulifera</name>
    <dbReference type="NCBI Taxonomy" id="979702"/>
    <lineage>
        <taxon>Eukaryota</taxon>
        <taxon>Fungi</taxon>
        <taxon>Fungi incertae sedis</taxon>
        <taxon>Mucoromycota</taxon>
        <taxon>Mortierellomycotina</taxon>
        <taxon>Mortierellomycetes</taxon>
        <taxon>Mortierellales</taxon>
        <taxon>Mortierellaceae</taxon>
        <taxon>Dissophora</taxon>
    </lineage>
</organism>
<dbReference type="GO" id="GO:0008198">
    <property type="term" value="F:ferrous iron binding"/>
    <property type="evidence" value="ECO:0007669"/>
    <property type="project" value="TreeGrafter"/>
</dbReference>
<evidence type="ECO:0000256" key="4">
    <source>
        <dbReference type="ARBA" id="ARBA00022964"/>
    </source>
</evidence>
<protein>
    <recommendedName>
        <fullName evidence="2 9">Cysteine dioxygenase</fullName>
        <ecNumber evidence="2 9">1.13.11.20</ecNumber>
    </recommendedName>
</protein>
<feature type="cross-link" description="3'-(S-cysteinyl)-tyrosine (Cys-Tyr)" evidence="7">
    <location>
        <begin position="114"/>
        <end position="202"/>
    </location>
</feature>
<dbReference type="Gene3D" id="2.60.120.10">
    <property type="entry name" value="Jelly Rolls"/>
    <property type="match status" value="1"/>
</dbReference>
<evidence type="ECO:0000256" key="3">
    <source>
        <dbReference type="ARBA" id="ARBA00022723"/>
    </source>
</evidence>
<proteinExistence type="inferred from homology"/>
<keyword evidence="7" id="KW-0883">Thioether bond</keyword>
<gene>
    <name evidence="11" type="ORF">BGZ99_004467</name>
</gene>
<evidence type="ECO:0000256" key="2">
    <source>
        <dbReference type="ARBA" id="ARBA00013133"/>
    </source>
</evidence>
<dbReference type="Proteomes" id="UP000738325">
    <property type="component" value="Unassembled WGS sequence"/>
</dbReference>
<dbReference type="Pfam" id="PF05995">
    <property type="entry name" value="CDO_I"/>
    <property type="match status" value="1"/>
</dbReference>
<keyword evidence="5 9" id="KW-0560">Oxidoreductase</keyword>
<evidence type="ECO:0000256" key="6">
    <source>
        <dbReference type="ARBA" id="ARBA00023004"/>
    </source>
</evidence>
<comment type="cofactor">
    <cofactor evidence="9">
        <name>Fe cation</name>
        <dbReference type="ChEBI" id="CHEBI:24875"/>
    </cofactor>
    <text evidence="9">Binds 1 Fe cation per subunit.</text>
</comment>
<dbReference type="PANTHER" id="PTHR12918:SF1">
    <property type="entry name" value="CYSTEINE DIOXYGENASE TYPE 1"/>
    <property type="match status" value="1"/>
</dbReference>
<dbReference type="EC" id="1.13.11.20" evidence="2 9"/>
<dbReference type="CDD" id="cd10548">
    <property type="entry name" value="cupin_CDO"/>
    <property type="match status" value="1"/>
</dbReference>
<dbReference type="EMBL" id="JAAAIP010000028">
    <property type="protein sequence ID" value="KAG0328803.1"/>
    <property type="molecule type" value="Genomic_DNA"/>
</dbReference>
<dbReference type="InterPro" id="IPR011051">
    <property type="entry name" value="RmlC_Cupin_sf"/>
</dbReference>
<dbReference type="PANTHER" id="PTHR12918">
    <property type="entry name" value="CYSTEINE DIOXYGENASE"/>
    <property type="match status" value="1"/>
</dbReference>
<evidence type="ECO:0000256" key="8">
    <source>
        <dbReference type="PIRSR" id="PIRSR610300-51"/>
    </source>
</evidence>